<dbReference type="Pfam" id="PF00043">
    <property type="entry name" value="GST_C"/>
    <property type="match status" value="2"/>
</dbReference>
<dbReference type="InterPro" id="IPR045074">
    <property type="entry name" value="GST_C_Tau"/>
</dbReference>
<evidence type="ECO:0000256" key="2">
    <source>
        <dbReference type="ARBA" id="ARBA00022679"/>
    </source>
</evidence>
<dbReference type="PROSITE" id="PS50405">
    <property type="entry name" value="GST_CTER"/>
    <property type="match status" value="2"/>
</dbReference>
<dbReference type="SFLD" id="SFLDG01152">
    <property type="entry name" value="Main.3:_Omega-_and_Tau-like"/>
    <property type="match status" value="2"/>
</dbReference>
<name>A0A1S2XP61_CICAR</name>
<dbReference type="FunFam" id="1.20.1050.10:FF:000012">
    <property type="entry name" value="Tau class glutathione S-transferase"/>
    <property type="match status" value="2"/>
</dbReference>
<dbReference type="RefSeq" id="XP_004492380.3">
    <property type="nucleotide sequence ID" value="XM_004492323.4"/>
</dbReference>
<dbReference type="Gene3D" id="1.20.1050.10">
    <property type="match status" value="2"/>
</dbReference>
<dbReference type="InterPro" id="IPR036249">
    <property type="entry name" value="Thioredoxin-like_sf"/>
</dbReference>
<organism evidence="6 7">
    <name type="scientific">Cicer arietinum</name>
    <name type="common">Chickpea</name>
    <name type="synonym">Garbanzo</name>
    <dbReference type="NCBI Taxonomy" id="3827"/>
    <lineage>
        <taxon>Eukaryota</taxon>
        <taxon>Viridiplantae</taxon>
        <taxon>Streptophyta</taxon>
        <taxon>Embryophyta</taxon>
        <taxon>Tracheophyta</taxon>
        <taxon>Spermatophyta</taxon>
        <taxon>Magnoliopsida</taxon>
        <taxon>eudicotyledons</taxon>
        <taxon>Gunneridae</taxon>
        <taxon>Pentapetalae</taxon>
        <taxon>rosids</taxon>
        <taxon>fabids</taxon>
        <taxon>Fabales</taxon>
        <taxon>Fabaceae</taxon>
        <taxon>Papilionoideae</taxon>
        <taxon>50 kb inversion clade</taxon>
        <taxon>NPAAA clade</taxon>
        <taxon>Hologalegina</taxon>
        <taxon>IRL clade</taxon>
        <taxon>Cicereae</taxon>
        <taxon>Cicer</taxon>
    </lineage>
</organism>
<dbReference type="SFLD" id="SFLDS00019">
    <property type="entry name" value="Glutathione_Transferase_(cytos"/>
    <property type="match status" value="2"/>
</dbReference>
<gene>
    <name evidence="7" type="primary">LOC101489588</name>
</gene>
<feature type="domain" description="GST N-terminal" evidence="4">
    <location>
        <begin position="234"/>
        <end position="313"/>
    </location>
</feature>
<dbReference type="InterPro" id="IPR010987">
    <property type="entry name" value="Glutathione-S-Trfase_C-like"/>
</dbReference>
<dbReference type="RefSeq" id="XP_004492380.2">
    <property type="nucleotide sequence ID" value="XM_004492323.3"/>
</dbReference>
<dbReference type="PANTHER" id="PTHR11260:SF712">
    <property type="entry name" value="GLUTATHIONE TRANSFERASE"/>
    <property type="match status" value="1"/>
</dbReference>
<dbReference type="SUPFAM" id="SSF47616">
    <property type="entry name" value="GST C-terminal domain-like"/>
    <property type="match status" value="2"/>
</dbReference>
<dbReference type="GO" id="GO:0006749">
    <property type="term" value="P:glutathione metabolic process"/>
    <property type="evidence" value="ECO:0007669"/>
    <property type="project" value="InterPro"/>
</dbReference>
<keyword evidence="2" id="KW-0808">Transferase</keyword>
<reference evidence="6" key="1">
    <citation type="journal article" date="2013" name="Nat. Biotechnol.">
        <title>Draft genome sequence of chickpea (Cicer arietinum) provides a resource for trait improvement.</title>
        <authorList>
            <person name="Varshney R.K."/>
            <person name="Song C."/>
            <person name="Saxena R.K."/>
            <person name="Azam S."/>
            <person name="Yu S."/>
            <person name="Sharpe A.G."/>
            <person name="Cannon S."/>
            <person name="Baek J."/>
            <person name="Rosen B.D."/>
            <person name="Tar'an B."/>
            <person name="Millan T."/>
            <person name="Zhang X."/>
            <person name="Ramsay L.D."/>
            <person name="Iwata A."/>
            <person name="Wang Y."/>
            <person name="Nelson W."/>
            <person name="Farmer A.D."/>
            <person name="Gaur P.M."/>
            <person name="Soderlund C."/>
            <person name="Penmetsa R.V."/>
            <person name="Xu C."/>
            <person name="Bharti A.K."/>
            <person name="He W."/>
            <person name="Winter P."/>
            <person name="Zhao S."/>
            <person name="Hane J.K."/>
            <person name="Carrasquilla-Garcia N."/>
            <person name="Condie J.A."/>
            <person name="Upadhyaya H.D."/>
            <person name="Luo M.C."/>
            <person name="Thudi M."/>
            <person name="Gowda C.L."/>
            <person name="Singh N.P."/>
            <person name="Lichtenzveig J."/>
            <person name="Gali K.K."/>
            <person name="Rubio J."/>
            <person name="Nadarajan N."/>
            <person name="Dolezel J."/>
            <person name="Bansal K.C."/>
            <person name="Xu X."/>
            <person name="Edwards D."/>
            <person name="Zhang G."/>
            <person name="Kahl G."/>
            <person name="Gil J."/>
            <person name="Singh K.B."/>
            <person name="Datta S.K."/>
            <person name="Jackson S.A."/>
            <person name="Wang J."/>
            <person name="Cook D.R."/>
        </authorList>
    </citation>
    <scope>NUCLEOTIDE SEQUENCE [LARGE SCALE GENOMIC DNA]</scope>
    <source>
        <strain evidence="6">cv. CDC Frontier</strain>
    </source>
</reference>
<protein>
    <recommendedName>
        <fullName evidence="1">glutathione transferase</fullName>
        <ecNumber evidence="1">2.5.1.18</ecNumber>
    </recommendedName>
</protein>
<dbReference type="SUPFAM" id="SSF52833">
    <property type="entry name" value="Thioredoxin-like"/>
    <property type="match status" value="2"/>
</dbReference>
<reference evidence="7" key="2">
    <citation type="submission" date="2025-08" db="UniProtKB">
        <authorList>
            <consortium name="RefSeq"/>
        </authorList>
    </citation>
    <scope>IDENTIFICATION</scope>
    <source>
        <tissue evidence="7">Etiolated seedlings</tissue>
    </source>
</reference>
<evidence type="ECO:0000256" key="3">
    <source>
        <dbReference type="ARBA" id="ARBA00047960"/>
    </source>
</evidence>
<evidence type="ECO:0000313" key="6">
    <source>
        <dbReference type="Proteomes" id="UP000087171"/>
    </source>
</evidence>
<dbReference type="InterPro" id="IPR004046">
    <property type="entry name" value="GST_C"/>
</dbReference>
<dbReference type="PANTHER" id="PTHR11260">
    <property type="entry name" value="GLUTATHIONE S-TRANSFERASE, GST, SUPERFAMILY, GST DOMAIN CONTAINING"/>
    <property type="match status" value="1"/>
</dbReference>
<dbReference type="AlphaFoldDB" id="A0A1S2XP61"/>
<dbReference type="FunFam" id="3.40.30.10:FF:000014">
    <property type="entry name" value="Tau class glutathione S-transferase"/>
    <property type="match status" value="2"/>
</dbReference>
<dbReference type="InterPro" id="IPR040079">
    <property type="entry name" value="Glutathione_S-Trfase"/>
</dbReference>
<feature type="domain" description="GST N-terminal" evidence="4">
    <location>
        <begin position="6"/>
        <end position="85"/>
    </location>
</feature>
<dbReference type="KEGG" id="cam:101489588"/>
<dbReference type="PROSITE" id="PS50404">
    <property type="entry name" value="GST_NTER"/>
    <property type="match status" value="2"/>
</dbReference>
<comment type="catalytic activity">
    <reaction evidence="3">
        <text>RX + glutathione = an S-substituted glutathione + a halide anion + H(+)</text>
        <dbReference type="Rhea" id="RHEA:16437"/>
        <dbReference type="ChEBI" id="CHEBI:15378"/>
        <dbReference type="ChEBI" id="CHEBI:16042"/>
        <dbReference type="ChEBI" id="CHEBI:17792"/>
        <dbReference type="ChEBI" id="CHEBI:57925"/>
        <dbReference type="ChEBI" id="CHEBI:90779"/>
        <dbReference type="EC" id="2.5.1.18"/>
    </reaction>
</comment>
<dbReference type="CDD" id="cd03058">
    <property type="entry name" value="GST_N_Tau"/>
    <property type="match status" value="2"/>
</dbReference>
<keyword evidence="6" id="KW-1185">Reference proteome</keyword>
<dbReference type="Proteomes" id="UP000087171">
    <property type="component" value="Chromosome Ca3"/>
</dbReference>
<dbReference type="SFLD" id="SFLDG00358">
    <property type="entry name" value="Main_(cytGST)"/>
    <property type="match status" value="2"/>
</dbReference>
<dbReference type="GO" id="GO:0005737">
    <property type="term" value="C:cytoplasm"/>
    <property type="evidence" value="ECO:0007669"/>
    <property type="project" value="TreeGrafter"/>
</dbReference>
<dbReference type="GeneID" id="101489588"/>
<evidence type="ECO:0000313" key="7">
    <source>
        <dbReference type="RefSeq" id="XP_004492380.2"/>
    </source>
</evidence>
<dbReference type="InterPro" id="IPR036282">
    <property type="entry name" value="Glutathione-S-Trfase_C_sf"/>
</dbReference>
<dbReference type="Pfam" id="PF02798">
    <property type="entry name" value="GST_N"/>
    <property type="match status" value="2"/>
</dbReference>
<feature type="domain" description="GST C-terminal" evidence="5">
    <location>
        <begin position="90"/>
        <end position="214"/>
    </location>
</feature>
<evidence type="ECO:0000259" key="5">
    <source>
        <dbReference type="PROSITE" id="PS50405"/>
    </source>
</evidence>
<sequence>MTTNQEEVKLLGAVGSPFVCSVKIALKLKGIEYNYHEEDLSNKSDLLLKYNPVYKKVPVFIHNEKPISESLVILEYIDEIWKQNPILSSDPYQRALARFWSKFIHDKIVTTSIKAFRIVDDEKEREKNVEESSEALQILENELKEKFFGGNEIGFVDIVAVFIAFWIPLIQDITGLQLFPAEKYPKLYKWSQEFLNHPIVKENVPPRDLLFAYFKARYESLIASKYAIMATNQDDVKLLGAVGSAFVCRVQIALKLKGIQYKFLEENMANKSDLLLKYNPVYKKIPVFVHNDKPVSESLVILEYIDETWKQNPILPSDPYRRALARFWSKFIDDKIIATSIKAVHTVDDEKEREKNVEESSEALQILENELKDKFFGGENIGFVDIAAVYIAFWIPLIQDITGLQLFNAEKCPNLYKWSHEFLNHPIVKENMPPRDPIFAYFKAHYESLFVSK</sequence>
<dbReference type="STRING" id="3827.A0A1S2XP61"/>
<evidence type="ECO:0000256" key="1">
    <source>
        <dbReference type="ARBA" id="ARBA00012452"/>
    </source>
</evidence>
<accession>A0A1S2XP61</accession>
<evidence type="ECO:0000259" key="4">
    <source>
        <dbReference type="PROSITE" id="PS50404"/>
    </source>
</evidence>
<dbReference type="EC" id="2.5.1.18" evidence="1"/>
<proteinExistence type="predicted"/>
<dbReference type="PaxDb" id="3827-XP_004492380.1"/>
<dbReference type="CDD" id="cd03185">
    <property type="entry name" value="GST_C_Tau"/>
    <property type="match status" value="2"/>
</dbReference>
<feature type="domain" description="GST C-terminal" evidence="5">
    <location>
        <begin position="318"/>
        <end position="450"/>
    </location>
</feature>
<dbReference type="GO" id="GO:0004364">
    <property type="term" value="F:glutathione transferase activity"/>
    <property type="evidence" value="ECO:0007669"/>
    <property type="project" value="UniProtKB-EC"/>
</dbReference>
<dbReference type="InterPro" id="IPR004045">
    <property type="entry name" value="Glutathione_S-Trfase_N"/>
</dbReference>
<dbReference type="Gene3D" id="3.40.30.10">
    <property type="entry name" value="Glutaredoxin"/>
    <property type="match status" value="2"/>
</dbReference>
<dbReference type="InterPro" id="IPR045073">
    <property type="entry name" value="Omega/Tau-like"/>
</dbReference>
<dbReference type="eggNOG" id="KOG0406">
    <property type="taxonomic scope" value="Eukaryota"/>
</dbReference>
<dbReference type="OrthoDB" id="4951845at2759"/>